<feature type="region of interest" description="Disordered" evidence="1">
    <location>
        <begin position="58"/>
        <end position="88"/>
    </location>
</feature>
<reference evidence="2" key="1">
    <citation type="submission" date="2014-09" db="EMBL/GenBank/DDBJ databases">
        <authorList>
            <person name="Magalhaes I.L.F."/>
            <person name="Oliveira U."/>
            <person name="Santos F.R."/>
            <person name="Vidigal T.H.D.A."/>
            <person name="Brescovit A.D."/>
            <person name="Santos A.J."/>
        </authorList>
    </citation>
    <scope>NUCLEOTIDE SEQUENCE</scope>
    <source>
        <tissue evidence="2">Shoot tissue taken approximately 20 cm above the soil surface</tissue>
    </source>
</reference>
<accession>A0A0A9EZY0</accession>
<dbReference type="EMBL" id="GBRH01191551">
    <property type="protein sequence ID" value="JAE06345.1"/>
    <property type="molecule type" value="Transcribed_RNA"/>
</dbReference>
<name>A0A0A9EZY0_ARUDO</name>
<proteinExistence type="predicted"/>
<evidence type="ECO:0000313" key="2">
    <source>
        <dbReference type="EMBL" id="JAE06345.1"/>
    </source>
</evidence>
<feature type="compositionally biased region" description="Basic residues" evidence="1">
    <location>
        <begin position="59"/>
        <end position="73"/>
    </location>
</feature>
<organism evidence="2">
    <name type="scientific">Arundo donax</name>
    <name type="common">Giant reed</name>
    <name type="synonym">Donax arundinaceus</name>
    <dbReference type="NCBI Taxonomy" id="35708"/>
    <lineage>
        <taxon>Eukaryota</taxon>
        <taxon>Viridiplantae</taxon>
        <taxon>Streptophyta</taxon>
        <taxon>Embryophyta</taxon>
        <taxon>Tracheophyta</taxon>
        <taxon>Spermatophyta</taxon>
        <taxon>Magnoliopsida</taxon>
        <taxon>Liliopsida</taxon>
        <taxon>Poales</taxon>
        <taxon>Poaceae</taxon>
        <taxon>PACMAD clade</taxon>
        <taxon>Arundinoideae</taxon>
        <taxon>Arundineae</taxon>
        <taxon>Arundo</taxon>
    </lineage>
</organism>
<reference evidence="2" key="2">
    <citation type="journal article" date="2015" name="Data Brief">
        <title>Shoot transcriptome of the giant reed, Arundo donax.</title>
        <authorList>
            <person name="Barrero R.A."/>
            <person name="Guerrero F.D."/>
            <person name="Moolhuijzen P."/>
            <person name="Goolsby J.A."/>
            <person name="Tidwell J."/>
            <person name="Bellgard S.E."/>
            <person name="Bellgard M.I."/>
        </authorList>
    </citation>
    <scope>NUCLEOTIDE SEQUENCE</scope>
    <source>
        <tissue evidence="2">Shoot tissue taken approximately 20 cm above the soil surface</tissue>
    </source>
</reference>
<evidence type="ECO:0000256" key="1">
    <source>
        <dbReference type="SAM" id="MobiDB-lite"/>
    </source>
</evidence>
<dbReference type="AlphaFoldDB" id="A0A0A9EZY0"/>
<protein>
    <submittedName>
        <fullName evidence="2">Uncharacterized protein</fullName>
    </submittedName>
</protein>
<sequence length="88" mass="10261">MPTTHPASTGAYPRLVWRRAAAWAMLLYTSRQRPRALLRDRPCHGPPYLHYYPLWPRGPRSRHPRPRAHRRRSTTAVVLPSACSRQNP</sequence>